<evidence type="ECO:0000313" key="3">
    <source>
        <dbReference type="Proteomes" id="UP001319060"/>
    </source>
</evidence>
<name>A0ABS2Z8C4_9BACL</name>
<evidence type="ECO:0000256" key="1">
    <source>
        <dbReference type="SAM" id="Phobius"/>
    </source>
</evidence>
<dbReference type="Proteomes" id="UP001319060">
    <property type="component" value="Unassembled WGS sequence"/>
</dbReference>
<sequence>MQKLFTFASIVTLVTTLLVIFLFFNGIDIVEETYFFPTIMLGFLLSIVLGWKIKNQKTKSIILWTAGIILTILFLVQNIFVFLWISGNP</sequence>
<keyword evidence="3" id="KW-1185">Reference proteome</keyword>
<reference evidence="2 3" key="1">
    <citation type="submission" date="2021-01" db="EMBL/GenBank/DDBJ databases">
        <title>Genome Sequencing of Type Strains.</title>
        <authorList>
            <person name="Lemaire J.F."/>
            <person name="Inderbitzin P."/>
            <person name="Collins S.B."/>
            <person name="Wespe N."/>
            <person name="Knight-Connoni V."/>
        </authorList>
    </citation>
    <scope>NUCLEOTIDE SEQUENCE [LARGE SCALE GENOMIC DNA]</scope>
    <source>
        <strain evidence="2 3">DSM 14730</strain>
    </source>
</reference>
<keyword evidence="1" id="KW-0812">Transmembrane</keyword>
<accession>A0ABS2Z8C4</accession>
<organism evidence="2 3">
    <name type="scientific">Fictibacillus barbaricus</name>
    <dbReference type="NCBI Taxonomy" id="182136"/>
    <lineage>
        <taxon>Bacteria</taxon>
        <taxon>Bacillati</taxon>
        <taxon>Bacillota</taxon>
        <taxon>Bacilli</taxon>
        <taxon>Bacillales</taxon>
        <taxon>Fictibacillaceae</taxon>
        <taxon>Fictibacillus</taxon>
    </lineage>
</organism>
<gene>
    <name evidence="2" type="ORF">JYA64_00300</name>
</gene>
<evidence type="ECO:0000313" key="2">
    <source>
        <dbReference type="EMBL" id="MBN3543747.1"/>
    </source>
</evidence>
<protein>
    <recommendedName>
        <fullName evidence="4">DUF3953 domain-containing protein</fullName>
    </recommendedName>
</protein>
<keyword evidence="1" id="KW-1133">Transmembrane helix</keyword>
<feature type="transmembrane region" description="Helical" evidence="1">
    <location>
        <begin position="63"/>
        <end position="85"/>
    </location>
</feature>
<dbReference type="RefSeq" id="WP_205723967.1">
    <property type="nucleotide sequence ID" value="NZ_BMCE01000012.1"/>
</dbReference>
<feature type="transmembrane region" description="Helical" evidence="1">
    <location>
        <begin position="33"/>
        <end position="51"/>
    </location>
</feature>
<proteinExistence type="predicted"/>
<dbReference type="EMBL" id="JAFHKS010000032">
    <property type="protein sequence ID" value="MBN3543747.1"/>
    <property type="molecule type" value="Genomic_DNA"/>
</dbReference>
<keyword evidence="1" id="KW-0472">Membrane</keyword>
<comment type="caution">
    <text evidence="2">The sequence shown here is derived from an EMBL/GenBank/DDBJ whole genome shotgun (WGS) entry which is preliminary data.</text>
</comment>
<evidence type="ECO:0008006" key="4">
    <source>
        <dbReference type="Google" id="ProtNLM"/>
    </source>
</evidence>
<feature type="transmembrane region" description="Helical" evidence="1">
    <location>
        <begin position="7"/>
        <end position="27"/>
    </location>
</feature>